<proteinExistence type="predicted"/>
<dbReference type="PANTHER" id="PTHR47447">
    <property type="entry name" value="OS03G0856100 PROTEIN"/>
    <property type="match status" value="1"/>
</dbReference>
<dbReference type="NCBIfam" id="TIGR00756">
    <property type="entry name" value="PPR"/>
    <property type="match status" value="1"/>
</dbReference>
<dbReference type="InterPro" id="IPR043128">
    <property type="entry name" value="Rev_trsase/Diguanyl_cyclase"/>
</dbReference>
<dbReference type="Gene3D" id="3.40.50.300">
    <property type="entry name" value="P-loop containing nucleotide triphosphate hydrolases"/>
    <property type="match status" value="1"/>
</dbReference>
<feature type="repeat" description="PPR" evidence="2">
    <location>
        <begin position="198"/>
        <end position="232"/>
    </location>
</feature>
<dbReference type="EMBL" id="CAJNDS010000102">
    <property type="protein sequence ID" value="CAE6956496.1"/>
    <property type="molecule type" value="Genomic_DNA"/>
</dbReference>
<sequence>MEAAVHDPASFAPGLRNRVNLPNATQSLQPVIELRLAFPLLPFIRLTTSDLERHSYDFALASCHSRKKWENIITLMDQMQEDGIQLNNSCYHTVLHGLSYSPEYHERCFELYISMRENGITPNETQLCSLLRALFGEEGQERDQVKGLEIFQQLVDDTSVNLTEVHFDMTIGVCEKAGLWREILSLATAMGSRGISPHSMTCNAVLKACVQLGKWDVALKLLGTMGRDGTELDRIAYRTVLVACARARCWDEVLKLYAEVEAQHPSFLGPDMALPAITAMCEVGRNEEAITLYRDTFGAMLAQQQTRRRSGVDPIVLDAWGSQLMPSVLPVETELANIDTLQKIAEWCGLPANVWKAFQDALGGLGSMRVFSQLPQSVWSKTVKDLRISSVAGGAARETTPSEQIQLALAWRVARQAFQMPDIDPIADPVPVVTPLPSHGPAASSSSVKKVKFSNVLDQFDETEVDMLSQREIDQAYLNHAEITGAEPPSEAEPTPEQIAALKQRVVDRREAPYADFSVLTPFGRRVQKQMKARSWVLQADGTFKGLDVPGPPSFEAWAACWKVFRSALFMLRYPPEAPGQSPKKVVTTAALEEYYDRVVKLNSEFPETWHLLMQAEDRCRGEMFERYRRQLTTASASGRLPMGLDFDGATPWVGVFIYAARDADFWNEHVVRPAQNFIARGGKHMSVQKAEDVNVPSGSREALLNAMSGKHHVAPPPALPGEGSSRGAKRRRFLKEKMVQMESALKAQVGGQKTAAGHPKKWGSLYVTNSEGKELCFAFSKGAAGACPEPCKHGRVHGCQDSGSPALMPVTGAAPAAVRPSGAAKPQEKSTEHAPRKFVFLELFAGHGGFSRAVTEIAGDVAEVMGPLGGFYNWDIFVDADFEQAKQSVKRADHTHLAFTCSSFTRERWTDENEVAQVITSDKIAEKVAALCYLILEAGGTFSLENPWDSYAWEHPALKRVLKRPGVQSVLLHQCAYGADNVNPTAIVSNAPWILTVKLTCKDVRAHCHTEGDVAGKVDASVWRTSLAKYPVGLCQCWAKALRAWLLSEEGRRVMASRTLVRAGRLGNTLVRLDRYKCTELEPAPNSDLQSAKLIAGFPAKTGAAATETAAARRCRENEQAIGGLRDPRRAVARSSSLRQTGAQIRHVMDEFLSDELVAKFENANGQCPFSSELVQAARFRLAQSFHTEPAADGYQTNLFKTILHSAKDPDRDTIPQWLEYGFPLGIEEPIANNGVFPETDSVSAAIKASQALGTLLEDWDGSAKNYKSFEEAGEKGQAELDRLVACGRATKVSSWGDVVCLVGEGAKLTKLACIIKIKDGKEKVRLVVDMRRSGINGLMALRERVILPRVSDVAESVHALFLKNNRSPNCEFFISDFKDAFYTLPLRTSERKYAVVKGGPSTFYLIHVVSFGFACGPVLWCRLAACSNRIVQASVSDFEGRVQTYVDDPIMVACAPTKFERSRIFCRYTLLWCILGFEIAWHKCSRGASVCWIGVMLQLLPSGLKVMLCPEKTERLRGMFQELRRHGNMIPTQTLQTAAGVLGWIANLIPAARPWASMLWAAVHASQASHTPAKLNTRVRKGLTFRKQVEHALHWLESMLTATVGSGPQLERVYMWNEHAPVLELYTDACPTGLGGVLYSALKPVAYFSHQLTLEDAKLLGAQLGDPAFQSEFELYSVLVAVLVFQDFLVRGKSQCPQSARVDAKMGPREAAKRRPEDSCRDAPMSLVQSRASSRGKSAASQPVGTHHKSGSQLLRDVMRHAFDTLGAPVSCHYTLTPDHKSLPESFITSANHDSLCYDRMDIPIQWDNSAKIYNYQAAKGAATLQQLPIRGAHAVRKPKDMLISAYCYHHRGQEYGSPMAPWPEIMSMGPKEGLMAMWPVMSGMIQDMVDVHRNTSAEEMFPVRFEEITTSSEGFDDVVQRLFRFFFAPSVPESDLSRLWQAAKVEDLHVDPNYENSIADAGHSNDQECMQATQEALLQLDPRLVRYLKDMQQQLGYSIENWPDPGGILMRCALEDAVARADATAARAAKRMALAGLPPSRPKDIVIAVSAADLDDESALPGSTAEMLLQVGHEVLGPEVVLECQQTPFPSVKVPGLSLQSLLVQQVQQAKQAAWVQMLEWLQVRALLSRASSCRSHPVLTYCPSSILMAAAAAFPPL</sequence>
<evidence type="ECO:0000256" key="3">
    <source>
        <dbReference type="SAM" id="MobiDB-lite"/>
    </source>
</evidence>
<feature type="compositionally biased region" description="Basic and acidic residues" evidence="3">
    <location>
        <begin position="1704"/>
        <end position="1723"/>
    </location>
</feature>
<evidence type="ECO:0000313" key="4">
    <source>
        <dbReference type="EMBL" id="CAE6956496.1"/>
    </source>
</evidence>
<accession>A0A812HMY9</accession>
<feature type="compositionally biased region" description="Low complexity" evidence="3">
    <location>
        <begin position="1732"/>
        <end position="1743"/>
    </location>
</feature>
<organism evidence="4 5">
    <name type="scientific">Symbiodinium natans</name>
    <dbReference type="NCBI Taxonomy" id="878477"/>
    <lineage>
        <taxon>Eukaryota</taxon>
        <taxon>Sar</taxon>
        <taxon>Alveolata</taxon>
        <taxon>Dinophyceae</taxon>
        <taxon>Suessiales</taxon>
        <taxon>Symbiodiniaceae</taxon>
        <taxon>Symbiodinium</taxon>
    </lineage>
</organism>
<dbReference type="OrthoDB" id="447121at2759"/>
<keyword evidence="5" id="KW-1185">Reference proteome</keyword>
<dbReference type="Gene3D" id="1.25.40.10">
    <property type="entry name" value="Tetratricopeptide repeat domain"/>
    <property type="match status" value="2"/>
</dbReference>
<dbReference type="Gene3D" id="3.30.70.270">
    <property type="match status" value="1"/>
</dbReference>
<dbReference type="InterPro" id="IPR011990">
    <property type="entry name" value="TPR-like_helical_dom_sf"/>
</dbReference>
<dbReference type="PANTHER" id="PTHR47447:SF17">
    <property type="entry name" value="OS12G0638900 PROTEIN"/>
    <property type="match status" value="1"/>
</dbReference>
<dbReference type="PROSITE" id="PS51375">
    <property type="entry name" value="PPR"/>
    <property type="match status" value="2"/>
</dbReference>
<dbReference type="Pfam" id="PF13812">
    <property type="entry name" value="PPR_3"/>
    <property type="match status" value="2"/>
</dbReference>
<evidence type="ECO:0000313" key="5">
    <source>
        <dbReference type="Proteomes" id="UP000604046"/>
    </source>
</evidence>
<evidence type="ECO:0000256" key="2">
    <source>
        <dbReference type="PROSITE-ProRule" id="PRU00708"/>
    </source>
</evidence>
<protein>
    <submittedName>
        <fullName evidence="4">EMB2076 protein</fullName>
    </submittedName>
</protein>
<dbReference type="Proteomes" id="UP000604046">
    <property type="component" value="Unassembled WGS sequence"/>
</dbReference>
<dbReference type="InterPro" id="IPR027417">
    <property type="entry name" value="P-loop_NTPase"/>
</dbReference>
<gene>
    <name evidence="4" type="primary">EMB2076</name>
    <name evidence="4" type="ORF">SNAT2548_LOCUS1763</name>
</gene>
<name>A0A812HMY9_9DINO</name>
<feature type="region of interest" description="Disordered" evidence="3">
    <location>
        <begin position="1701"/>
        <end position="1753"/>
    </location>
</feature>
<reference evidence="4" key="1">
    <citation type="submission" date="2021-02" db="EMBL/GenBank/DDBJ databases">
        <authorList>
            <person name="Dougan E. K."/>
            <person name="Rhodes N."/>
            <person name="Thang M."/>
            <person name="Chan C."/>
        </authorList>
    </citation>
    <scope>NUCLEOTIDE SEQUENCE</scope>
</reference>
<dbReference type="InterPro" id="IPR002885">
    <property type="entry name" value="PPR_rpt"/>
</dbReference>
<comment type="caution">
    <text evidence="4">The sequence shown here is derived from an EMBL/GenBank/DDBJ whole genome shotgun (WGS) entry which is preliminary data.</text>
</comment>
<feature type="repeat" description="PPR" evidence="2">
    <location>
        <begin position="87"/>
        <end position="122"/>
    </location>
</feature>
<keyword evidence="1" id="KW-0677">Repeat</keyword>
<dbReference type="Gene3D" id="3.10.10.10">
    <property type="entry name" value="HIV Type 1 Reverse Transcriptase, subunit A, domain 1"/>
    <property type="match status" value="1"/>
</dbReference>
<dbReference type="InterPro" id="IPR043502">
    <property type="entry name" value="DNA/RNA_pol_sf"/>
</dbReference>
<evidence type="ECO:0000256" key="1">
    <source>
        <dbReference type="ARBA" id="ARBA00022737"/>
    </source>
</evidence>
<dbReference type="SUPFAM" id="SSF56672">
    <property type="entry name" value="DNA/RNA polymerases"/>
    <property type="match status" value="1"/>
</dbReference>